<dbReference type="NCBIfam" id="NF003816">
    <property type="entry name" value="PRK05406.1-5"/>
    <property type="match status" value="1"/>
</dbReference>
<reference evidence="2" key="1">
    <citation type="journal article" date="2019" name="Int. J. Syst. Evol. Microbiol.">
        <title>The Global Catalogue of Microorganisms (GCM) 10K type strain sequencing project: providing services to taxonomists for standard genome sequencing and annotation.</title>
        <authorList>
            <consortium name="The Broad Institute Genomics Platform"/>
            <consortium name="The Broad Institute Genome Sequencing Center for Infectious Disease"/>
            <person name="Wu L."/>
            <person name="Ma J."/>
        </authorList>
    </citation>
    <scope>NUCLEOTIDE SEQUENCE [LARGE SCALE GENOMIC DNA]</scope>
    <source>
        <strain evidence="2">IBRC 10765</strain>
    </source>
</reference>
<dbReference type="EMBL" id="JBHRYR010000003">
    <property type="protein sequence ID" value="MFC3853592.1"/>
    <property type="molecule type" value="Genomic_DNA"/>
</dbReference>
<dbReference type="GO" id="GO:0017168">
    <property type="term" value="F:5-oxoprolinase (ATP-hydrolyzing) activity"/>
    <property type="evidence" value="ECO:0007669"/>
    <property type="project" value="UniProtKB-EC"/>
</dbReference>
<organism evidence="1 2">
    <name type="scientific">Saccharospirillum mangrovi</name>
    <dbReference type="NCBI Taxonomy" id="2161747"/>
    <lineage>
        <taxon>Bacteria</taxon>
        <taxon>Pseudomonadati</taxon>
        <taxon>Pseudomonadota</taxon>
        <taxon>Gammaproteobacteria</taxon>
        <taxon>Oceanospirillales</taxon>
        <taxon>Saccharospirillaceae</taxon>
        <taxon>Saccharospirillum</taxon>
    </lineage>
</organism>
<dbReference type="CDD" id="cd10787">
    <property type="entry name" value="LamB_YcsF_like"/>
    <property type="match status" value="1"/>
</dbReference>
<dbReference type="RefSeq" id="WP_380696895.1">
    <property type="nucleotide sequence ID" value="NZ_JBHRYR010000003.1"/>
</dbReference>
<sequence length="245" mass="26471">MLLNCDLGESFGAWTMGLDQEVMPLIDMANVACGFHASDPLIMHKTLTLAKQYGVKIGAHPAYPDLVGFGRRSMKCTKDELSTMVWYQIGALQGICRPLGLNVSYVKPHGAMNNDMMANNDQLRIIMAAVHAYDPNLPLMIPISNDYAEHQAMAAEIGLRLILEAFADRAYDDTGRLVSRAKPGAVHHDASIIVAQAKSFAHKGGITSITGQWLDLPADSLCVHGDNAESVAAVARIREALGDKG</sequence>
<dbReference type="PANTHER" id="PTHR30292">
    <property type="entry name" value="UNCHARACTERIZED PROTEIN YBGL-RELATED"/>
    <property type="match status" value="1"/>
</dbReference>
<dbReference type="Proteomes" id="UP001595617">
    <property type="component" value="Unassembled WGS sequence"/>
</dbReference>
<dbReference type="SUPFAM" id="SSF88713">
    <property type="entry name" value="Glycoside hydrolase/deacetylase"/>
    <property type="match status" value="1"/>
</dbReference>
<dbReference type="Pfam" id="PF03746">
    <property type="entry name" value="LamB_YcsF"/>
    <property type="match status" value="1"/>
</dbReference>
<dbReference type="NCBIfam" id="NF003814">
    <property type="entry name" value="PRK05406.1-3"/>
    <property type="match status" value="1"/>
</dbReference>
<dbReference type="PANTHER" id="PTHR30292:SF0">
    <property type="entry name" value="5-OXOPROLINASE SUBUNIT A"/>
    <property type="match status" value="1"/>
</dbReference>
<dbReference type="InterPro" id="IPR011330">
    <property type="entry name" value="Glyco_hydro/deAcase_b/a-brl"/>
</dbReference>
<dbReference type="InterPro" id="IPR005501">
    <property type="entry name" value="LamB/YcsF/PxpA-like"/>
</dbReference>
<dbReference type="EC" id="3.5.2.9" evidence="1"/>
<accession>A0ABV8A1P6</accession>
<comment type="caution">
    <text evidence="1">The sequence shown here is derived from an EMBL/GenBank/DDBJ whole genome shotgun (WGS) entry which is preliminary data.</text>
</comment>
<protein>
    <submittedName>
        <fullName evidence="1">5-oxoprolinase subunit PxpA</fullName>
        <ecNumber evidence="1">3.5.2.9</ecNumber>
    </submittedName>
</protein>
<keyword evidence="2" id="KW-1185">Reference proteome</keyword>
<evidence type="ECO:0000313" key="1">
    <source>
        <dbReference type="EMBL" id="MFC3853592.1"/>
    </source>
</evidence>
<evidence type="ECO:0000313" key="2">
    <source>
        <dbReference type="Proteomes" id="UP001595617"/>
    </source>
</evidence>
<name>A0ABV8A1P6_9GAMM</name>
<dbReference type="Gene3D" id="3.20.20.370">
    <property type="entry name" value="Glycoside hydrolase/deacetylase"/>
    <property type="match status" value="1"/>
</dbReference>
<keyword evidence="1" id="KW-0378">Hydrolase</keyword>
<proteinExistence type="predicted"/>
<gene>
    <name evidence="1" type="ORF">ACFOOG_12165</name>
</gene>